<dbReference type="Pfam" id="PF00226">
    <property type="entry name" value="DnaJ"/>
    <property type="match status" value="1"/>
</dbReference>
<dbReference type="InterPro" id="IPR018253">
    <property type="entry name" value="DnaJ_domain_CS"/>
</dbReference>
<organism evidence="3 4">
    <name type="scientific">Prunus persica</name>
    <name type="common">Peach</name>
    <name type="synonym">Amygdalus persica</name>
    <dbReference type="NCBI Taxonomy" id="3760"/>
    <lineage>
        <taxon>Eukaryota</taxon>
        <taxon>Viridiplantae</taxon>
        <taxon>Streptophyta</taxon>
        <taxon>Embryophyta</taxon>
        <taxon>Tracheophyta</taxon>
        <taxon>Spermatophyta</taxon>
        <taxon>Magnoliopsida</taxon>
        <taxon>eudicotyledons</taxon>
        <taxon>Gunneridae</taxon>
        <taxon>Pentapetalae</taxon>
        <taxon>rosids</taxon>
        <taxon>fabids</taxon>
        <taxon>Rosales</taxon>
        <taxon>Rosaceae</taxon>
        <taxon>Amygdaloideae</taxon>
        <taxon>Amygdaleae</taxon>
        <taxon>Prunus</taxon>
    </lineage>
</organism>
<dbReference type="SMART" id="SM00028">
    <property type="entry name" value="TPR"/>
    <property type="match status" value="8"/>
</dbReference>
<dbReference type="CDD" id="cd06257">
    <property type="entry name" value="DnaJ"/>
    <property type="match status" value="1"/>
</dbReference>
<feature type="compositionally biased region" description="Polar residues" evidence="1">
    <location>
        <begin position="706"/>
        <end position="728"/>
    </location>
</feature>
<dbReference type="PRINTS" id="PR00625">
    <property type="entry name" value="JDOMAIN"/>
</dbReference>
<dbReference type="Gramene" id="ONH95104">
    <property type="protein sequence ID" value="ONH95104"/>
    <property type="gene ID" value="PRUPE_7G052600"/>
</dbReference>
<dbReference type="Gene3D" id="1.25.40.10">
    <property type="entry name" value="Tetratricopeptide repeat domain"/>
    <property type="match status" value="3"/>
</dbReference>
<dbReference type="InterPro" id="IPR036869">
    <property type="entry name" value="J_dom_sf"/>
</dbReference>
<evidence type="ECO:0000313" key="3">
    <source>
        <dbReference type="EMBL" id="ONH95104.1"/>
    </source>
</evidence>
<proteinExistence type="predicted"/>
<dbReference type="Gene3D" id="1.10.287.110">
    <property type="entry name" value="DnaJ domain"/>
    <property type="match status" value="1"/>
</dbReference>
<feature type="region of interest" description="Disordered" evidence="1">
    <location>
        <begin position="1455"/>
        <end position="1493"/>
    </location>
</feature>
<dbReference type="Pfam" id="PF13432">
    <property type="entry name" value="TPR_16"/>
    <property type="match status" value="1"/>
</dbReference>
<gene>
    <name evidence="3" type="ORF">PRUPE_7G052600</name>
</gene>
<dbReference type="InterPro" id="IPR001623">
    <property type="entry name" value="DnaJ_domain"/>
</dbReference>
<feature type="region of interest" description="Disordered" evidence="1">
    <location>
        <begin position="329"/>
        <end position="360"/>
    </location>
</feature>
<dbReference type="SUPFAM" id="SSF48452">
    <property type="entry name" value="TPR-like"/>
    <property type="match status" value="2"/>
</dbReference>
<dbReference type="Proteomes" id="UP000006882">
    <property type="component" value="Chromosome G7"/>
</dbReference>
<evidence type="ECO:0000313" key="4">
    <source>
        <dbReference type="Proteomes" id="UP000006882"/>
    </source>
</evidence>
<dbReference type="EMBL" id="CM007657">
    <property type="protein sequence ID" value="ONH95104.1"/>
    <property type="molecule type" value="Genomic_DNA"/>
</dbReference>
<evidence type="ECO:0000259" key="2">
    <source>
        <dbReference type="PROSITE" id="PS50076"/>
    </source>
</evidence>
<dbReference type="PROSITE" id="PS00636">
    <property type="entry name" value="DNAJ_1"/>
    <property type="match status" value="1"/>
</dbReference>
<dbReference type="SUPFAM" id="SSF46565">
    <property type="entry name" value="Chaperone J-domain"/>
    <property type="match status" value="1"/>
</dbReference>
<keyword evidence="4" id="KW-1185">Reference proteome</keyword>
<feature type="compositionally biased region" description="Basic and acidic residues" evidence="1">
    <location>
        <begin position="694"/>
        <end position="705"/>
    </location>
</feature>
<feature type="region of interest" description="Disordered" evidence="1">
    <location>
        <begin position="123"/>
        <end position="193"/>
    </location>
</feature>
<dbReference type="SMR" id="A0A251NA25"/>
<dbReference type="SMART" id="SM00271">
    <property type="entry name" value="DnaJ"/>
    <property type="match status" value="1"/>
</dbReference>
<dbReference type="PANTHER" id="PTHR45181:SF8">
    <property type="entry name" value="HEAT SHOCK PROTEIN DNAJ WITH TETRATRICOPEPTIDE REPEAT-CONTAINING PROTEIN"/>
    <property type="match status" value="1"/>
</dbReference>
<dbReference type="EMBL" id="CM007657">
    <property type="protein sequence ID" value="ONH95105.1"/>
    <property type="molecule type" value="Genomic_DNA"/>
</dbReference>
<sequence>MSPAAVDFRSPITSMPTKSSSTPENPNPVPDVASSPTFNLGASNDNGSQCQFGPSVPSRSGRLRPRFVKMRKQHSRSRTGSGESGPGVNPFCSVSDGTSSSNGFNFSNGDCGGVDFVFGARKIGGDENLDNGEEGSGGIVRNLDNGEEGSSEIMRNSSCDDNLDNGEGESCEKVKILSSDERGQVNTGNGRESDKLESVCYECSAKKDGLGSSLCREKREFCENVRAIVSEDKWNEKTETETECQKGDNRGFVFSANSSGLSSDLKLDSNQEMRECGGYVEKPSTYNSGKMKIESEVGYNVGSGLGASQRDSAPKLNAENRESASFVFTIGSDDFGSTSNTGNREHSENEGTPGCDGIGSTEIDNEGEEKKDNDMGFVFVSSWNSLNSGKKSSSGKLEKLAPDVLGGKMKVESETEFEKMEADPFKFHAEERCISNKDHDKGFFVFGSSTKKGSSLTECKVMKCQDEMKLSSENLGDCKTNSESNSCGQCSGGPYVASEKNNGDNDESSDQNHILFGSDRNTEGATIGISGSKKFTSQAGSDESVEAGQFSHYPINNNTHPNVATAPCSSSSIGPGIKSNGCVSEAASVGGVRKKDENSSTSTPDGFGVCFEDFKTSFLDPSCLRANLFPELNKTSEFSVKGRSFRDKRSRKQRGKSKLSKQWPVQDHVPKESSSQGNPDPSGCYSPMDFSPYEETRVADPHSRETSVTSTDSNHLVNDSAPCASNATVPADPKGEDLIAAGSGLDDRGDRICKEPIEENSRYIGEKIFFHDFLWKGSGPGAEPETPCFSSKSEHVSSISGAGLDSEEARVGIGLNIERQESACKTPLFASGFENMKDKYFTFLASSSAQGSSMMGKRQQHRKKNRMKVGHKTFVITPSPNVEFGSSDLFTLHSKEPLSADVVGKSEANEQKEPLSADVVGKSEANEQFKQVNISSSAATHETCEKWRIRGNEAYKNGDLSKAEDFYTQGIISIPSNERSGCCLKPLLLCYSNRAATRMVLGRIREALGDCVMATALDPNFLKVQMRAANCHLLLGEVEIARQYFNKCSESGSGVCLDRRVVIDSADGLQKVQKVVEYTNRSAKLLDQRTTDAALTALEIISEAMSVSLYSETLLEMKAEALCLLRRFEEAVQLCEQSLFFAERNFAPLNSVRLWRWFFISKSYFHLGRLEAALDLLEKLQEVESTKDMYASKKLELAVSLAVTIRELLSHKNAGNEAFRSGRYAEALEHYTVALSSNFGSRPFSAICLCNRGAAHQALGQITDAIADCSLAIALDGNYVKAVSRRATLHEMIRDYGQAASDLQRLISILENQSNDKAKECSSKGRSNGSVKELRHAHRRMPLIEEEAKKGISLDFYVILGIKPSDASPDIKKAYRKAALKHHPDKAGQFLARSESGDEGQLWKEISQEVHKDADRLFKMIGEAYAVLSDPAKRSQYDLEEEMRKVEIESKESGIYRKSSDFQSPGRNSYRRPDFHSSPFERSSNSRTYGRENWRTYGNSYSRW</sequence>
<evidence type="ECO:0000256" key="1">
    <source>
        <dbReference type="SAM" id="MobiDB-lite"/>
    </source>
</evidence>
<reference evidence="3" key="2">
    <citation type="submission" date="2016-12" db="EMBL/GenBank/DDBJ databases">
        <title>WGS assembly of Prunus persica.</title>
        <authorList>
            <person name="Verde I."/>
            <person name="Jenkins J."/>
            <person name="Dondini L."/>
            <person name="Micali S."/>
            <person name="Pagliarani G."/>
            <person name="Vendramin E."/>
            <person name="Paris R."/>
            <person name="Aramini V."/>
            <person name="Gazza L."/>
            <person name="Rossini L."/>
            <person name="Bassi D."/>
            <person name="Troggio M."/>
            <person name="Shu S."/>
            <person name="Grimwood J.H."/>
            <person name="Tartarini S."/>
            <person name="Dettori M.T."/>
            <person name="Schmutz J."/>
        </authorList>
    </citation>
    <scope>NUCLEOTIDE SEQUENCE</scope>
</reference>
<dbReference type="Gramene" id="ONH95105">
    <property type="protein sequence ID" value="ONH95105"/>
    <property type="gene ID" value="PRUPE_7G052600"/>
</dbReference>
<feature type="compositionally biased region" description="Polar residues" evidence="1">
    <location>
        <begin position="11"/>
        <end position="24"/>
    </location>
</feature>
<accession>A0A251NA25</accession>
<protein>
    <recommendedName>
        <fullName evidence="2">J domain-containing protein</fullName>
    </recommendedName>
</protein>
<dbReference type="eggNOG" id="KOG0550">
    <property type="taxonomic scope" value="Eukaryota"/>
</dbReference>
<reference evidence="3 4" key="1">
    <citation type="journal article" date="2013" name="Nat. Genet.">
        <title>The high-quality draft genome of peach (Prunus persica) identifies unique patterns of genetic diversity, domestication and genome evolution.</title>
        <authorList>
            <consortium name="International Peach Genome Initiative"/>
            <person name="Verde I."/>
            <person name="Abbott A.G."/>
            <person name="Scalabrin S."/>
            <person name="Jung S."/>
            <person name="Shu S."/>
            <person name="Marroni F."/>
            <person name="Zhebentyayeva T."/>
            <person name="Dettori M.T."/>
            <person name="Grimwood J."/>
            <person name="Cattonaro F."/>
            <person name="Zuccolo A."/>
            <person name="Rossini L."/>
            <person name="Jenkins J."/>
            <person name="Vendramin E."/>
            <person name="Meisel L.A."/>
            <person name="Decroocq V."/>
            <person name="Sosinski B."/>
            <person name="Prochnik S."/>
            <person name="Mitros T."/>
            <person name="Policriti A."/>
            <person name="Cipriani G."/>
            <person name="Dondini L."/>
            <person name="Ficklin S."/>
            <person name="Goodstein D.M."/>
            <person name="Xuan P."/>
            <person name="Del Fabbro C."/>
            <person name="Aramini V."/>
            <person name="Copetti D."/>
            <person name="Gonzalez S."/>
            <person name="Horner D.S."/>
            <person name="Falchi R."/>
            <person name="Lucas S."/>
            <person name="Mica E."/>
            <person name="Maldonado J."/>
            <person name="Lazzari B."/>
            <person name="Bielenberg D."/>
            <person name="Pirona R."/>
            <person name="Miculan M."/>
            <person name="Barakat A."/>
            <person name="Testolin R."/>
            <person name="Stella A."/>
            <person name="Tartarini S."/>
            <person name="Tonutti P."/>
            <person name="Arus P."/>
            <person name="Orellana A."/>
            <person name="Wells C."/>
            <person name="Main D."/>
            <person name="Vizzotto G."/>
            <person name="Silva H."/>
            <person name="Salamini F."/>
            <person name="Schmutz J."/>
            <person name="Morgante M."/>
            <person name="Rokhsar D.S."/>
        </authorList>
    </citation>
    <scope>NUCLEOTIDE SEQUENCE [LARGE SCALE GENOMIC DNA]</scope>
    <source>
        <strain evidence="4">cv. Nemared</strain>
    </source>
</reference>
<name>A0A251NA25_PRUPE</name>
<feature type="region of interest" description="Disordered" evidence="1">
    <location>
        <begin position="639"/>
        <end position="749"/>
    </location>
</feature>
<feature type="compositionally biased region" description="Basic residues" evidence="1">
    <location>
        <begin position="646"/>
        <end position="659"/>
    </location>
</feature>
<dbReference type="PROSITE" id="PS50076">
    <property type="entry name" value="DNAJ_2"/>
    <property type="match status" value="1"/>
</dbReference>
<dbReference type="PANTHER" id="PTHR45181">
    <property type="entry name" value="HEAT SHOCK PROTEIN DNAJ WITH TETRATRICOPEPTIDE REPEAT-CONTAINING PROTEIN"/>
    <property type="match status" value="1"/>
</dbReference>
<feature type="compositionally biased region" description="Basic residues" evidence="1">
    <location>
        <begin position="61"/>
        <end position="77"/>
    </location>
</feature>
<feature type="compositionally biased region" description="Basic and acidic residues" evidence="1">
    <location>
        <begin position="170"/>
        <end position="183"/>
    </location>
</feature>
<dbReference type="InterPro" id="IPR011990">
    <property type="entry name" value="TPR-like_helical_dom_sf"/>
</dbReference>
<dbReference type="OrthoDB" id="10250354at2759"/>
<dbReference type="InterPro" id="IPR019734">
    <property type="entry name" value="TPR_rpt"/>
</dbReference>
<feature type="region of interest" description="Disordered" evidence="1">
    <location>
        <begin position="1"/>
        <end position="96"/>
    </location>
</feature>
<dbReference type="STRING" id="3760.A0A251NA25"/>
<feature type="compositionally biased region" description="Polar residues" evidence="1">
    <location>
        <begin position="34"/>
        <end position="52"/>
    </location>
</feature>
<feature type="domain" description="J" evidence="2">
    <location>
        <begin position="1355"/>
        <end position="1441"/>
    </location>
</feature>